<comment type="caution">
    <text evidence="1">The sequence shown here is derived from an EMBL/GenBank/DDBJ whole genome shotgun (WGS) entry which is preliminary data.</text>
</comment>
<organism evidence="1 2">
    <name type="scientific">Paracoccus simplex</name>
    <dbReference type="NCBI Taxonomy" id="2086346"/>
    <lineage>
        <taxon>Bacteria</taxon>
        <taxon>Pseudomonadati</taxon>
        <taxon>Pseudomonadota</taxon>
        <taxon>Alphaproteobacteria</taxon>
        <taxon>Rhodobacterales</taxon>
        <taxon>Paracoccaceae</taxon>
        <taxon>Paracoccus</taxon>
    </lineage>
</organism>
<dbReference type="PANTHER" id="PTHR37943">
    <property type="entry name" value="PROTEIN VES"/>
    <property type="match status" value="1"/>
</dbReference>
<name>A0ABV7RW32_9RHOB</name>
<dbReference type="Proteomes" id="UP001595596">
    <property type="component" value="Unassembled WGS sequence"/>
</dbReference>
<proteinExistence type="predicted"/>
<dbReference type="Pfam" id="PF05962">
    <property type="entry name" value="HutD"/>
    <property type="match status" value="1"/>
</dbReference>
<protein>
    <submittedName>
        <fullName evidence="1">HutD family protein</fullName>
    </submittedName>
</protein>
<dbReference type="SUPFAM" id="SSF51182">
    <property type="entry name" value="RmlC-like cupins"/>
    <property type="match status" value="1"/>
</dbReference>
<dbReference type="InterPro" id="IPR011051">
    <property type="entry name" value="RmlC_Cupin_sf"/>
</dbReference>
<accession>A0ABV7RW32</accession>
<dbReference type="InterPro" id="IPR014710">
    <property type="entry name" value="RmlC-like_jellyroll"/>
</dbReference>
<dbReference type="InterPro" id="IPR010282">
    <property type="entry name" value="Uncharacterised_HutD/Ves"/>
</dbReference>
<dbReference type="RefSeq" id="WP_379027613.1">
    <property type="nucleotide sequence ID" value="NZ_JBHRXE010000004.1"/>
</dbReference>
<reference evidence="2" key="1">
    <citation type="journal article" date="2019" name="Int. J. Syst. Evol. Microbiol.">
        <title>The Global Catalogue of Microorganisms (GCM) 10K type strain sequencing project: providing services to taxonomists for standard genome sequencing and annotation.</title>
        <authorList>
            <consortium name="The Broad Institute Genomics Platform"/>
            <consortium name="The Broad Institute Genome Sequencing Center for Infectious Disease"/>
            <person name="Wu L."/>
            <person name="Ma J."/>
        </authorList>
    </citation>
    <scope>NUCLEOTIDE SEQUENCE [LARGE SCALE GENOMIC DNA]</scope>
    <source>
        <strain evidence="2">VKM B-3226</strain>
    </source>
</reference>
<evidence type="ECO:0000313" key="2">
    <source>
        <dbReference type="Proteomes" id="UP001595596"/>
    </source>
</evidence>
<keyword evidence="2" id="KW-1185">Reference proteome</keyword>
<dbReference type="CDD" id="cd20293">
    <property type="entry name" value="cupin_HutD_N"/>
    <property type="match status" value="1"/>
</dbReference>
<dbReference type="EMBL" id="JBHRXE010000004">
    <property type="protein sequence ID" value="MFC3568095.1"/>
    <property type="molecule type" value="Genomic_DNA"/>
</dbReference>
<dbReference type="PANTHER" id="PTHR37943:SF1">
    <property type="entry name" value="PROTEIN VES"/>
    <property type="match status" value="1"/>
</dbReference>
<gene>
    <name evidence="1" type="ORF">ACFOMP_01350</name>
</gene>
<evidence type="ECO:0000313" key="1">
    <source>
        <dbReference type="EMBL" id="MFC3568095.1"/>
    </source>
</evidence>
<sequence>MTRRILRAADHRRMPWKNGRGETVEIAVYPQGAGLADFGWRVSMAGVTEDGDFSNFPQIDRTLAVLTGEGIELQVQGQPARRLTPDAAPLAFPADVPTSARLLAGPISDLNVMTRRGAFTHRLLRLAGTAAVPWDAAPEWRLLLATAPVVLDCAGEAVTLQPLDALLCEGPEAALPLPPAAGLWLIEIARL</sequence>
<dbReference type="Gene3D" id="2.60.120.10">
    <property type="entry name" value="Jelly Rolls"/>
    <property type="match status" value="1"/>
</dbReference>